<sequence length="203" mass="22032">MVWPEVSPPLYYFTVCSHSMSVHGRAPDTPSASFDGLAAAGGGSLVAVDMVGGGGTGMQRDTVALTVNPGVSAAEYDGYGGAHGVGIRCLWQSEFLCVTERGKRINGGEREKRMSGDGDGGWGPLTRHVSCQLVVLEKGRAIRFSLNEMARAMGRRLWRWHRWKMRWPLQRQISSSWLGALENDEGQSAGVNRGPQEGAGERR</sequence>
<evidence type="ECO:0000256" key="1">
    <source>
        <dbReference type="SAM" id="MobiDB-lite"/>
    </source>
</evidence>
<feature type="region of interest" description="Disordered" evidence="1">
    <location>
        <begin position="184"/>
        <end position="203"/>
    </location>
</feature>
<accession>A0A5A7NXW0</accession>
<comment type="caution">
    <text evidence="2">The sequence shown here is derived from an EMBL/GenBank/DDBJ whole genome shotgun (WGS) entry which is preliminary data.</text>
</comment>
<keyword evidence="2" id="KW-0808">Transferase</keyword>
<keyword evidence="2" id="KW-0489">Methyltransferase</keyword>
<proteinExistence type="predicted"/>
<organism evidence="2 3">
    <name type="scientific">Striga asiatica</name>
    <name type="common">Asiatic witchweed</name>
    <name type="synonym">Buchnera asiatica</name>
    <dbReference type="NCBI Taxonomy" id="4170"/>
    <lineage>
        <taxon>Eukaryota</taxon>
        <taxon>Viridiplantae</taxon>
        <taxon>Streptophyta</taxon>
        <taxon>Embryophyta</taxon>
        <taxon>Tracheophyta</taxon>
        <taxon>Spermatophyta</taxon>
        <taxon>Magnoliopsida</taxon>
        <taxon>eudicotyledons</taxon>
        <taxon>Gunneridae</taxon>
        <taxon>Pentapetalae</taxon>
        <taxon>asterids</taxon>
        <taxon>lamiids</taxon>
        <taxon>Lamiales</taxon>
        <taxon>Orobanchaceae</taxon>
        <taxon>Buchnereae</taxon>
        <taxon>Striga</taxon>
    </lineage>
</organism>
<evidence type="ECO:0000313" key="2">
    <source>
        <dbReference type="EMBL" id="GER25310.1"/>
    </source>
</evidence>
<dbReference type="Proteomes" id="UP000325081">
    <property type="component" value="Unassembled WGS sequence"/>
</dbReference>
<evidence type="ECO:0000313" key="3">
    <source>
        <dbReference type="Proteomes" id="UP000325081"/>
    </source>
</evidence>
<dbReference type="AlphaFoldDB" id="A0A5A7NXW0"/>
<dbReference type="GO" id="GO:0008168">
    <property type="term" value="F:methyltransferase activity"/>
    <property type="evidence" value="ECO:0007669"/>
    <property type="project" value="UniProtKB-KW"/>
</dbReference>
<reference evidence="3" key="1">
    <citation type="journal article" date="2019" name="Curr. Biol.">
        <title>Genome Sequence of Striga asiatica Provides Insight into the Evolution of Plant Parasitism.</title>
        <authorList>
            <person name="Yoshida S."/>
            <person name="Kim S."/>
            <person name="Wafula E.K."/>
            <person name="Tanskanen J."/>
            <person name="Kim Y.M."/>
            <person name="Honaas L."/>
            <person name="Yang Z."/>
            <person name="Spallek T."/>
            <person name="Conn C.E."/>
            <person name="Ichihashi Y."/>
            <person name="Cheong K."/>
            <person name="Cui S."/>
            <person name="Der J.P."/>
            <person name="Gundlach H."/>
            <person name="Jiao Y."/>
            <person name="Hori C."/>
            <person name="Ishida J.K."/>
            <person name="Kasahara H."/>
            <person name="Kiba T."/>
            <person name="Kim M.S."/>
            <person name="Koo N."/>
            <person name="Laohavisit A."/>
            <person name="Lee Y.H."/>
            <person name="Lumba S."/>
            <person name="McCourt P."/>
            <person name="Mortimer J.C."/>
            <person name="Mutuku J.M."/>
            <person name="Nomura T."/>
            <person name="Sasaki-Sekimoto Y."/>
            <person name="Seto Y."/>
            <person name="Wang Y."/>
            <person name="Wakatake T."/>
            <person name="Sakakibara H."/>
            <person name="Demura T."/>
            <person name="Yamaguchi S."/>
            <person name="Yoneyama K."/>
            <person name="Manabe R.I."/>
            <person name="Nelson D.C."/>
            <person name="Schulman A.H."/>
            <person name="Timko M.P."/>
            <person name="dePamphilis C.W."/>
            <person name="Choi D."/>
            <person name="Shirasu K."/>
        </authorList>
    </citation>
    <scope>NUCLEOTIDE SEQUENCE [LARGE SCALE GENOMIC DNA]</scope>
    <source>
        <strain evidence="3">cv. UVA1</strain>
    </source>
</reference>
<dbReference type="EMBL" id="BKCP01000002">
    <property type="protein sequence ID" value="GER25310.1"/>
    <property type="molecule type" value="Genomic_DNA"/>
</dbReference>
<keyword evidence="3" id="KW-1185">Reference proteome</keyword>
<protein>
    <submittedName>
        <fullName evidence="2">Protein arginine methyltransferase 6</fullName>
    </submittedName>
</protein>
<gene>
    <name evidence="2" type="ORF">STAS_00882</name>
</gene>
<name>A0A5A7NXW0_STRAF</name>
<dbReference type="GO" id="GO:0032259">
    <property type="term" value="P:methylation"/>
    <property type="evidence" value="ECO:0007669"/>
    <property type="project" value="UniProtKB-KW"/>
</dbReference>